<feature type="coiled-coil region" evidence="1">
    <location>
        <begin position="57"/>
        <end position="84"/>
    </location>
</feature>
<dbReference type="Proteomes" id="UP001165488">
    <property type="component" value="Unassembled WGS sequence"/>
</dbReference>
<feature type="transmembrane region" description="Helical" evidence="2">
    <location>
        <begin position="84"/>
        <end position="102"/>
    </location>
</feature>
<dbReference type="EMBL" id="JAKZGS010000003">
    <property type="protein sequence ID" value="MCH7397456.1"/>
    <property type="molecule type" value="Genomic_DNA"/>
</dbReference>
<evidence type="ECO:0000313" key="4">
    <source>
        <dbReference type="EMBL" id="MCH7397456.1"/>
    </source>
</evidence>
<name>A0ABS9ULG4_9BACT</name>
<evidence type="ECO:0000256" key="3">
    <source>
        <dbReference type="SAM" id="SignalP"/>
    </source>
</evidence>
<keyword evidence="3" id="KW-0732">Signal</keyword>
<dbReference type="RefSeq" id="WP_241273966.1">
    <property type="nucleotide sequence ID" value="NZ_JAKZGS010000003.1"/>
</dbReference>
<keyword evidence="2" id="KW-0812">Transmembrane</keyword>
<protein>
    <recommendedName>
        <fullName evidence="6">Seryl-tRNA synthetase</fullName>
    </recommendedName>
</protein>
<feature type="chain" id="PRO_5046702638" description="Seryl-tRNA synthetase" evidence="3">
    <location>
        <begin position="24"/>
        <end position="103"/>
    </location>
</feature>
<sequence>MKKITYFLSIMFLFMAFAPTANAKDSKKEKEELTVDQQQRLDEINLRVEEIKSLDFADMTKAERKEVRKELKEMKVEAKEMGNGVYLSVGAIIIILLILILLT</sequence>
<evidence type="ECO:0008006" key="6">
    <source>
        <dbReference type="Google" id="ProtNLM"/>
    </source>
</evidence>
<evidence type="ECO:0000313" key="5">
    <source>
        <dbReference type="Proteomes" id="UP001165488"/>
    </source>
</evidence>
<accession>A0ABS9ULG4</accession>
<comment type="caution">
    <text evidence="4">The sequence shown here is derived from an EMBL/GenBank/DDBJ whole genome shotgun (WGS) entry which is preliminary data.</text>
</comment>
<keyword evidence="1" id="KW-0175">Coiled coil</keyword>
<reference evidence="4" key="1">
    <citation type="submission" date="2022-03" db="EMBL/GenBank/DDBJ databases">
        <title>De novo assembled genomes of Belliella spp. (Cyclobacteriaceae) strains.</title>
        <authorList>
            <person name="Szabo A."/>
            <person name="Korponai K."/>
            <person name="Felfoldi T."/>
        </authorList>
    </citation>
    <scope>NUCLEOTIDE SEQUENCE</scope>
    <source>
        <strain evidence="4">DSM 107340</strain>
    </source>
</reference>
<feature type="signal peptide" evidence="3">
    <location>
        <begin position="1"/>
        <end position="23"/>
    </location>
</feature>
<keyword evidence="5" id="KW-1185">Reference proteome</keyword>
<keyword evidence="2" id="KW-0472">Membrane</keyword>
<evidence type="ECO:0000256" key="2">
    <source>
        <dbReference type="SAM" id="Phobius"/>
    </source>
</evidence>
<organism evidence="4 5">
    <name type="scientific">Belliella calami</name>
    <dbReference type="NCBI Taxonomy" id="2923436"/>
    <lineage>
        <taxon>Bacteria</taxon>
        <taxon>Pseudomonadati</taxon>
        <taxon>Bacteroidota</taxon>
        <taxon>Cytophagia</taxon>
        <taxon>Cytophagales</taxon>
        <taxon>Cyclobacteriaceae</taxon>
        <taxon>Belliella</taxon>
    </lineage>
</organism>
<evidence type="ECO:0000256" key="1">
    <source>
        <dbReference type="SAM" id="Coils"/>
    </source>
</evidence>
<keyword evidence="2" id="KW-1133">Transmembrane helix</keyword>
<proteinExistence type="predicted"/>
<gene>
    <name evidence="4" type="ORF">MM236_05630</name>
</gene>